<dbReference type="CDD" id="cd00130">
    <property type="entry name" value="PAS"/>
    <property type="match status" value="1"/>
</dbReference>
<evidence type="ECO:0000256" key="1">
    <source>
        <dbReference type="ARBA" id="ARBA00000085"/>
    </source>
</evidence>
<comment type="caution">
    <text evidence="9">The sequence shown here is derived from an EMBL/GenBank/DDBJ whole genome shotgun (WGS) entry which is preliminary data.</text>
</comment>
<dbReference type="AlphaFoldDB" id="A0A5C8V161"/>
<dbReference type="InterPro" id="IPR052162">
    <property type="entry name" value="Sensor_kinase/Photoreceptor"/>
</dbReference>
<dbReference type="SUPFAM" id="SSF55874">
    <property type="entry name" value="ATPase domain of HSP90 chaperone/DNA topoisomerase II/histidine kinase"/>
    <property type="match status" value="1"/>
</dbReference>
<sequence>MTTINNSAHFLIKDNPAPLAILDTELKLLNHSDEWLNEHHASTDLIDGQSFFDVFPEFPKELITVVENCLKGKSDNNSGRKFILPQGKICWYRWKINPWYDDYGNVQGLIVLLENVTEEKIEEELLLKAKKVARIGGWEVDLISSKVYWTAITREIHEVDSDYIPNLEEGISFYKEGEDRDKITFLVNEAMRNGKSWDTELRIITDKGNEVWVRAKGEAEIINGKCVRLFGTFQDIDNTKKTDLKYREVSQRLAIATSAAGVGIWEYNIPENSLIWDENMYLLYGIKKKDFKGVYEAWEKAVHPDDKSRCQKEIEMAISGEKEFDTEFRVVWPNQDIHFIKAKSIVLRDSKENPLKMIGINWDITSIREAEEKLKRLLKTTTDQNEGLSNFAHIVSHNLRSHSANLSMLSGYLLKSEESDDFAGSNEEKRDVTRMLGEASESLNETILHLNEVVQIRSDISEKIKLVSLSDAIDRVLKNIGKLLKENNANCQIKVNKKHMVLAVPAYLDSILLNLFTNSLKYSHPDRNPEISISASKRKNLIIVKFRDNGLGIDLSRYGKKLFGMYKTFHRHKDAKGIGLFITKNQIDAMGGRIGVESIVGEGTEFLLYFKT</sequence>
<evidence type="ECO:0000259" key="8">
    <source>
        <dbReference type="PROSITE" id="PS50113"/>
    </source>
</evidence>
<dbReference type="Pfam" id="PF02518">
    <property type="entry name" value="HATPase_c"/>
    <property type="match status" value="1"/>
</dbReference>
<dbReference type="InterPro" id="IPR000700">
    <property type="entry name" value="PAS-assoc_C"/>
</dbReference>
<dbReference type="Pfam" id="PF08448">
    <property type="entry name" value="PAS_4"/>
    <property type="match status" value="1"/>
</dbReference>
<comment type="catalytic activity">
    <reaction evidence="1">
        <text>ATP + protein L-histidine = ADP + protein N-phospho-L-histidine.</text>
        <dbReference type="EC" id="2.7.13.3"/>
    </reaction>
</comment>
<accession>A0A5C8V161</accession>
<dbReference type="PROSITE" id="PS50112">
    <property type="entry name" value="PAS"/>
    <property type="match status" value="1"/>
</dbReference>
<feature type="domain" description="PAS" evidence="7">
    <location>
        <begin position="249"/>
        <end position="321"/>
    </location>
</feature>
<dbReference type="EC" id="2.7.13.3" evidence="2"/>
<feature type="domain" description="Histidine kinase" evidence="6">
    <location>
        <begin position="394"/>
        <end position="612"/>
    </location>
</feature>
<organism evidence="9 10">
    <name type="scientific">Flagellimonas hymeniacidonis</name>
    <dbReference type="NCBI Taxonomy" id="2603628"/>
    <lineage>
        <taxon>Bacteria</taxon>
        <taxon>Pseudomonadati</taxon>
        <taxon>Bacteroidota</taxon>
        <taxon>Flavobacteriia</taxon>
        <taxon>Flavobacteriales</taxon>
        <taxon>Flavobacteriaceae</taxon>
        <taxon>Flagellimonas</taxon>
    </lineage>
</organism>
<dbReference type="SUPFAM" id="SSF55785">
    <property type="entry name" value="PYP-like sensor domain (PAS domain)"/>
    <property type="match status" value="3"/>
</dbReference>
<dbReference type="InterPro" id="IPR035965">
    <property type="entry name" value="PAS-like_dom_sf"/>
</dbReference>
<dbReference type="InterPro" id="IPR001610">
    <property type="entry name" value="PAC"/>
</dbReference>
<dbReference type="InterPro" id="IPR005467">
    <property type="entry name" value="His_kinase_dom"/>
</dbReference>
<proteinExistence type="predicted"/>
<name>A0A5C8V161_9FLAO</name>
<evidence type="ECO:0000256" key="4">
    <source>
        <dbReference type="ARBA" id="ARBA00022679"/>
    </source>
</evidence>
<evidence type="ECO:0000313" key="10">
    <source>
        <dbReference type="Proteomes" id="UP000321456"/>
    </source>
</evidence>
<dbReference type="SMART" id="SM00387">
    <property type="entry name" value="HATPase_c"/>
    <property type="match status" value="1"/>
</dbReference>
<keyword evidence="4" id="KW-0808">Transferase</keyword>
<dbReference type="InterPro" id="IPR013656">
    <property type="entry name" value="PAS_4"/>
</dbReference>
<evidence type="ECO:0000313" key="9">
    <source>
        <dbReference type="EMBL" id="TXN34306.1"/>
    </source>
</evidence>
<dbReference type="SMART" id="SM00086">
    <property type="entry name" value="PAC"/>
    <property type="match status" value="3"/>
</dbReference>
<dbReference type="InterPro" id="IPR036890">
    <property type="entry name" value="HATPase_C_sf"/>
</dbReference>
<reference evidence="9 10" key="1">
    <citation type="submission" date="2019-08" db="EMBL/GenBank/DDBJ databases">
        <title>Professor.</title>
        <authorList>
            <person name="Park J.S."/>
        </authorList>
    </citation>
    <scope>NUCLEOTIDE SEQUENCE [LARGE SCALE GENOMIC DNA]</scope>
    <source>
        <strain evidence="9 10">176CP5-101</strain>
    </source>
</reference>
<keyword evidence="3" id="KW-0597">Phosphoprotein</keyword>
<dbReference type="NCBIfam" id="TIGR00229">
    <property type="entry name" value="sensory_box"/>
    <property type="match status" value="1"/>
</dbReference>
<dbReference type="Proteomes" id="UP000321456">
    <property type="component" value="Unassembled WGS sequence"/>
</dbReference>
<dbReference type="InterPro" id="IPR003594">
    <property type="entry name" value="HATPase_dom"/>
</dbReference>
<feature type="domain" description="PAC" evidence="8">
    <location>
        <begin position="76"/>
        <end position="128"/>
    </location>
</feature>
<evidence type="ECO:0000259" key="6">
    <source>
        <dbReference type="PROSITE" id="PS50109"/>
    </source>
</evidence>
<dbReference type="PANTHER" id="PTHR43304">
    <property type="entry name" value="PHYTOCHROME-LIKE PROTEIN CPH1"/>
    <property type="match status" value="1"/>
</dbReference>
<dbReference type="InterPro" id="IPR000014">
    <property type="entry name" value="PAS"/>
</dbReference>
<dbReference type="PANTHER" id="PTHR43304:SF1">
    <property type="entry name" value="PAC DOMAIN-CONTAINING PROTEIN"/>
    <property type="match status" value="1"/>
</dbReference>
<dbReference type="PROSITE" id="PS50109">
    <property type="entry name" value="HIS_KIN"/>
    <property type="match status" value="1"/>
</dbReference>
<dbReference type="EMBL" id="VRUR01000003">
    <property type="protein sequence ID" value="TXN34306.1"/>
    <property type="molecule type" value="Genomic_DNA"/>
</dbReference>
<keyword evidence="10" id="KW-1185">Reference proteome</keyword>
<feature type="domain" description="PAC" evidence="8">
    <location>
        <begin position="324"/>
        <end position="376"/>
    </location>
</feature>
<dbReference type="Gene3D" id="3.30.450.20">
    <property type="entry name" value="PAS domain"/>
    <property type="match status" value="3"/>
</dbReference>
<dbReference type="InterPro" id="IPR004358">
    <property type="entry name" value="Sig_transdc_His_kin-like_C"/>
</dbReference>
<keyword evidence="5" id="KW-0418">Kinase</keyword>
<protein>
    <recommendedName>
        <fullName evidence="2">histidine kinase</fullName>
        <ecNumber evidence="2">2.7.13.3</ecNumber>
    </recommendedName>
</protein>
<dbReference type="InterPro" id="IPR013655">
    <property type="entry name" value="PAS_fold_3"/>
</dbReference>
<evidence type="ECO:0000256" key="5">
    <source>
        <dbReference type="ARBA" id="ARBA00022777"/>
    </source>
</evidence>
<dbReference type="Gene3D" id="2.10.70.100">
    <property type="match status" value="2"/>
</dbReference>
<dbReference type="Pfam" id="PF08447">
    <property type="entry name" value="PAS_3"/>
    <property type="match status" value="2"/>
</dbReference>
<evidence type="ECO:0000256" key="3">
    <source>
        <dbReference type="ARBA" id="ARBA00022553"/>
    </source>
</evidence>
<gene>
    <name evidence="9" type="ORF">FVB32_17425</name>
</gene>
<dbReference type="PROSITE" id="PS50113">
    <property type="entry name" value="PAC"/>
    <property type="match status" value="2"/>
</dbReference>
<dbReference type="PRINTS" id="PR00344">
    <property type="entry name" value="BCTRLSENSOR"/>
</dbReference>
<dbReference type="GO" id="GO:0004673">
    <property type="term" value="F:protein histidine kinase activity"/>
    <property type="evidence" value="ECO:0007669"/>
    <property type="project" value="UniProtKB-EC"/>
</dbReference>
<evidence type="ECO:0000256" key="2">
    <source>
        <dbReference type="ARBA" id="ARBA00012438"/>
    </source>
</evidence>
<dbReference type="Gene3D" id="3.30.565.10">
    <property type="entry name" value="Histidine kinase-like ATPase, C-terminal domain"/>
    <property type="match status" value="1"/>
</dbReference>
<dbReference type="RefSeq" id="WP_147745149.1">
    <property type="nucleotide sequence ID" value="NZ_VRUR01000003.1"/>
</dbReference>
<evidence type="ECO:0000259" key="7">
    <source>
        <dbReference type="PROSITE" id="PS50112"/>
    </source>
</evidence>